<evidence type="ECO:0000313" key="2">
    <source>
        <dbReference type="EMBL" id="EJT80023.1"/>
    </source>
</evidence>
<gene>
    <name evidence="3" type="primary">20340487</name>
    <name evidence="2" type="ORF">GGTG_00029</name>
</gene>
<dbReference type="EnsemblFungi" id="EJT80023">
    <property type="protein sequence ID" value="EJT80023"/>
    <property type="gene ID" value="GGTG_00029"/>
</dbReference>
<reference evidence="2" key="3">
    <citation type="submission" date="2010-09" db="EMBL/GenBank/DDBJ databases">
        <title>Annotation of Gaeumannomyces graminis var. tritici R3-111a-1.</title>
        <authorList>
            <consortium name="The Broad Institute Genome Sequencing Platform"/>
            <person name="Ma L.-J."/>
            <person name="Dead R."/>
            <person name="Young S.K."/>
            <person name="Zeng Q."/>
            <person name="Gargeya S."/>
            <person name="Fitzgerald M."/>
            <person name="Haas B."/>
            <person name="Abouelleil A."/>
            <person name="Alvarado L."/>
            <person name="Arachchi H.M."/>
            <person name="Berlin A."/>
            <person name="Brown A."/>
            <person name="Chapman S.B."/>
            <person name="Chen Z."/>
            <person name="Dunbar C."/>
            <person name="Freedman E."/>
            <person name="Gearin G."/>
            <person name="Gellesch M."/>
            <person name="Goldberg J."/>
            <person name="Griggs A."/>
            <person name="Gujja S."/>
            <person name="Heiman D."/>
            <person name="Howarth C."/>
            <person name="Larson L."/>
            <person name="Lui A."/>
            <person name="MacDonald P.J.P."/>
            <person name="Mehta T."/>
            <person name="Montmayeur A."/>
            <person name="Murphy C."/>
            <person name="Neiman D."/>
            <person name="Pearson M."/>
            <person name="Priest M."/>
            <person name="Roberts A."/>
            <person name="Saif S."/>
            <person name="Shea T."/>
            <person name="Shenoy N."/>
            <person name="Sisk P."/>
            <person name="Stolte C."/>
            <person name="Sykes S."/>
            <person name="Yandava C."/>
            <person name="Wortman J."/>
            <person name="Nusbaum C."/>
            <person name="Birren B."/>
        </authorList>
    </citation>
    <scope>NUCLEOTIDE SEQUENCE</scope>
    <source>
        <strain evidence="2">R3-111a-1</strain>
    </source>
</reference>
<dbReference type="GeneID" id="20340487"/>
<evidence type="ECO:0000313" key="4">
    <source>
        <dbReference type="Proteomes" id="UP000006039"/>
    </source>
</evidence>
<dbReference type="VEuPathDB" id="FungiDB:GGTG_00029"/>
<sequence>MLERSQMSPGRMCHAGLRTAAQPPETGTPESPQRTQQADHPWRYPRSSPIVAPVKLDNADAAVPGLPSLEAFSWYSSGLPSGSPSPELLNRTRSLSTPVNMNDSVGSTPSRLLFHNPGPQQTRQTRSNWQLETANGSRTPPETDLCCARAGLLTLIPRRRTHCDSLLSNSKS</sequence>
<reference evidence="2" key="2">
    <citation type="submission" date="2010-07" db="EMBL/GenBank/DDBJ databases">
        <authorList>
            <consortium name="The Broad Institute Genome Sequencing Platform"/>
            <consortium name="Broad Institute Genome Sequencing Center for Infectious Disease"/>
            <person name="Ma L.-J."/>
            <person name="Dead R."/>
            <person name="Young S."/>
            <person name="Zeng Q."/>
            <person name="Koehrsen M."/>
            <person name="Alvarado L."/>
            <person name="Berlin A."/>
            <person name="Chapman S.B."/>
            <person name="Chen Z."/>
            <person name="Freedman E."/>
            <person name="Gellesch M."/>
            <person name="Goldberg J."/>
            <person name="Griggs A."/>
            <person name="Gujja S."/>
            <person name="Heilman E.R."/>
            <person name="Heiman D."/>
            <person name="Hepburn T."/>
            <person name="Howarth C."/>
            <person name="Jen D."/>
            <person name="Larson L."/>
            <person name="Mehta T."/>
            <person name="Neiman D."/>
            <person name="Pearson M."/>
            <person name="Roberts A."/>
            <person name="Saif S."/>
            <person name="Shea T."/>
            <person name="Shenoy N."/>
            <person name="Sisk P."/>
            <person name="Stolte C."/>
            <person name="Sykes S."/>
            <person name="Walk T."/>
            <person name="White J."/>
            <person name="Yandava C."/>
            <person name="Haas B."/>
            <person name="Nusbaum C."/>
            <person name="Birren B."/>
        </authorList>
    </citation>
    <scope>NUCLEOTIDE SEQUENCE</scope>
    <source>
        <strain evidence="2">R3-111a-1</strain>
    </source>
</reference>
<accession>J3NFI3</accession>
<keyword evidence="4" id="KW-1185">Reference proteome</keyword>
<evidence type="ECO:0000313" key="3">
    <source>
        <dbReference type="EnsemblFungi" id="EJT80023"/>
    </source>
</evidence>
<reference evidence="3" key="5">
    <citation type="submission" date="2018-04" db="UniProtKB">
        <authorList>
            <consortium name="EnsemblFungi"/>
        </authorList>
    </citation>
    <scope>IDENTIFICATION</scope>
    <source>
        <strain evidence="3">R3-111a-1</strain>
    </source>
</reference>
<dbReference type="AlphaFoldDB" id="J3NFI3"/>
<name>J3NFI3_GAET3</name>
<dbReference type="RefSeq" id="XP_009216032.1">
    <property type="nucleotide sequence ID" value="XM_009217768.1"/>
</dbReference>
<reference evidence="3" key="4">
    <citation type="journal article" date="2015" name="G3 (Bethesda)">
        <title>Genome sequences of three phytopathogenic species of the Magnaporthaceae family of fungi.</title>
        <authorList>
            <person name="Okagaki L.H."/>
            <person name="Nunes C.C."/>
            <person name="Sailsbery J."/>
            <person name="Clay B."/>
            <person name="Brown D."/>
            <person name="John T."/>
            <person name="Oh Y."/>
            <person name="Young N."/>
            <person name="Fitzgerald M."/>
            <person name="Haas B.J."/>
            <person name="Zeng Q."/>
            <person name="Young S."/>
            <person name="Adiconis X."/>
            <person name="Fan L."/>
            <person name="Levin J.Z."/>
            <person name="Mitchell T.K."/>
            <person name="Okubara P.A."/>
            <person name="Farman M.L."/>
            <person name="Kohn L.M."/>
            <person name="Birren B."/>
            <person name="Ma L.-J."/>
            <person name="Dean R.A."/>
        </authorList>
    </citation>
    <scope>NUCLEOTIDE SEQUENCE</scope>
    <source>
        <strain evidence="3">R3-111a-1</strain>
    </source>
</reference>
<dbReference type="HOGENOM" id="CLU_1555340_0_0_1"/>
<proteinExistence type="predicted"/>
<organism evidence="2">
    <name type="scientific">Gaeumannomyces tritici (strain R3-111a-1)</name>
    <name type="common">Wheat and barley take-all root rot fungus</name>
    <name type="synonym">Gaeumannomyces graminis var. tritici</name>
    <dbReference type="NCBI Taxonomy" id="644352"/>
    <lineage>
        <taxon>Eukaryota</taxon>
        <taxon>Fungi</taxon>
        <taxon>Dikarya</taxon>
        <taxon>Ascomycota</taxon>
        <taxon>Pezizomycotina</taxon>
        <taxon>Sordariomycetes</taxon>
        <taxon>Sordariomycetidae</taxon>
        <taxon>Magnaporthales</taxon>
        <taxon>Magnaporthaceae</taxon>
        <taxon>Gaeumannomyces</taxon>
    </lineage>
</organism>
<protein>
    <submittedName>
        <fullName evidence="2 3">Uncharacterized protein</fullName>
    </submittedName>
</protein>
<feature type="region of interest" description="Disordered" evidence="1">
    <location>
        <begin position="1"/>
        <end position="47"/>
    </location>
</feature>
<dbReference type="Proteomes" id="UP000006039">
    <property type="component" value="Unassembled WGS sequence"/>
</dbReference>
<feature type="compositionally biased region" description="Polar residues" evidence="1">
    <location>
        <begin position="28"/>
        <end position="38"/>
    </location>
</feature>
<evidence type="ECO:0000256" key="1">
    <source>
        <dbReference type="SAM" id="MobiDB-lite"/>
    </source>
</evidence>
<dbReference type="EMBL" id="GL385395">
    <property type="protein sequence ID" value="EJT80023.1"/>
    <property type="molecule type" value="Genomic_DNA"/>
</dbReference>
<reference evidence="4" key="1">
    <citation type="submission" date="2010-07" db="EMBL/GenBank/DDBJ databases">
        <title>The genome sequence of Gaeumannomyces graminis var. tritici strain R3-111a-1.</title>
        <authorList>
            <consortium name="The Broad Institute Genome Sequencing Platform"/>
            <person name="Ma L.-J."/>
            <person name="Dead R."/>
            <person name="Young S."/>
            <person name="Zeng Q."/>
            <person name="Koehrsen M."/>
            <person name="Alvarado L."/>
            <person name="Berlin A."/>
            <person name="Chapman S.B."/>
            <person name="Chen Z."/>
            <person name="Freedman E."/>
            <person name="Gellesch M."/>
            <person name="Goldberg J."/>
            <person name="Griggs A."/>
            <person name="Gujja S."/>
            <person name="Heilman E.R."/>
            <person name="Heiman D."/>
            <person name="Hepburn T."/>
            <person name="Howarth C."/>
            <person name="Jen D."/>
            <person name="Larson L."/>
            <person name="Mehta T."/>
            <person name="Neiman D."/>
            <person name="Pearson M."/>
            <person name="Roberts A."/>
            <person name="Saif S."/>
            <person name="Shea T."/>
            <person name="Shenoy N."/>
            <person name="Sisk P."/>
            <person name="Stolte C."/>
            <person name="Sykes S."/>
            <person name="Walk T."/>
            <person name="White J."/>
            <person name="Yandava C."/>
            <person name="Haas B."/>
            <person name="Nusbaum C."/>
            <person name="Birren B."/>
        </authorList>
    </citation>
    <scope>NUCLEOTIDE SEQUENCE [LARGE SCALE GENOMIC DNA]</scope>
    <source>
        <strain evidence="4">R3-111a-1</strain>
    </source>
</reference>